<dbReference type="OMA" id="HPEANNF"/>
<dbReference type="GeneID" id="19211249"/>
<evidence type="ECO:0000313" key="2">
    <source>
        <dbReference type="EMBL" id="EIW84060.1"/>
    </source>
</evidence>
<dbReference type="AlphaFoldDB" id="A0A5M3MY63"/>
<evidence type="ECO:0000313" key="3">
    <source>
        <dbReference type="Proteomes" id="UP000053558"/>
    </source>
</evidence>
<reference evidence="3" key="1">
    <citation type="journal article" date="2012" name="Science">
        <title>The Paleozoic origin of enzymatic lignin decomposition reconstructed from 31 fungal genomes.</title>
        <authorList>
            <person name="Floudas D."/>
            <person name="Binder M."/>
            <person name="Riley R."/>
            <person name="Barry K."/>
            <person name="Blanchette R.A."/>
            <person name="Henrissat B."/>
            <person name="Martinez A.T."/>
            <person name="Otillar R."/>
            <person name="Spatafora J.W."/>
            <person name="Yadav J.S."/>
            <person name="Aerts A."/>
            <person name="Benoit I."/>
            <person name="Boyd A."/>
            <person name="Carlson A."/>
            <person name="Copeland A."/>
            <person name="Coutinho P.M."/>
            <person name="de Vries R.P."/>
            <person name="Ferreira P."/>
            <person name="Findley K."/>
            <person name="Foster B."/>
            <person name="Gaskell J."/>
            <person name="Glotzer D."/>
            <person name="Gorecki P."/>
            <person name="Heitman J."/>
            <person name="Hesse C."/>
            <person name="Hori C."/>
            <person name="Igarashi K."/>
            <person name="Jurgens J.A."/>
            <person name="Kallen N."/>
            <person name="Kersten P."/>
            <person name="Kohler A."/>
            <person name="Kuees U."/>
            <person name="Kumar T.K.A."/>
            <person name="Kuo A."/>
            <person name="LaButti K."/>
            <person name="Larrondo L.F."/>
            <person name="Lindquist E."/>
            <person name="Ling A."/>
            <person name="Lombard V."/>
            <person name="Lucas S."/>
            <person name="Lundell T."/>
            <person name="Martin R."/>
            <person name="McLaughlin D.J."/>
            <person name="Morgenstern I."/>
            <person name="Morin E."/>
            <person name="Murat C."/>
            <person name="Nagy L.G."/>
            <person name="Nolan M."/>
            <person name="Ohm R.A."/>
            <person name="Patyshakuliyeva A."/>
            <person name="Rokas A."/>
            <person name="Ruiz-Duenas F.J."/>
            <person name="Sabat G."/>
            <person name="Salamov A."/>
            <person name="Samejima M."/>
            <person name="Schmutz J."/>
            <person name="Slot J.C."/>
            <person name="St John F."/>
            <person name="Stenlid J."/>
            <person name="Sun H."/>
            <person name="Sun S."/>
            <person name="Syed K."/>
            <person name="Tsang A."/>
            <person name="Wiebenga A."/>
            <person name="Young D."/>
            <person name="Pisabarro A."/>
            <person name="Eastwood D.C."/>
            <person name="Martin F."/>
            <person name="Cullen D."/>
            <person name="Grigoriev I.V."/>
            <person name="Hibbett D.S."/>
        </authorList>
    </citation>
    <scope>NUCLEOTIDE SEQUENCE [LARGE SCALE GENOMIC DNA]</scope>
    <source>
        <strain evidence="3">RWD-64-598 SS2</strain>
    </source>
</reference>
<keyword evidence="3" id="KW-1185">Reference proteome</keyword>
<gene>
    <name evidence="2" type="ORF">CONPUDRAFT_88408</name>
</gene>
<evidence type="ECO:0000259" key="1">
    <source>
        <dbReference type="Pfam" id="PF05368"/>
    </source>
</evidence>
<dbReference type="EMBL" id="JH711575">
    <property type="protein sequence ID" value="EIW84060.1"/>
    <property type="molecule type" value="Genomic_DNA"/>
</dbReference>
<dbReference type="GO" id="GO:0005737">
    <property type="term" value="C:cytoplasm"/>
    <property type="evidence" value="ECO:0007669"/>
    <property type="project" value="TreeGrafter"/>
</dbReference>
<comment type="caution">
    <text evidence="2">The sequence shown here is derived from an EMBL/GenBank/DDBJ whole genome shotgun (WGS) entry which is preliminary data.</text>
</comment>
<organism evidence="2 3">
    <name type="scientific">Coniophora puteana (strain RWD-64-598)</name>
    <name type="common">Brown rot fungus</name>
    <dbReference type="NCBI Taxonomy" id="741705"/>
    <lineage>
        <taxon>Eukaryota</taxon>
        <taxon>Fungi</taxon>
        <taxon>Dikarya</taxon>
        <taxon>Basidiomycota</taxon>
        <taxon>Agaricomycotina</taxon>
        <taxon>Agaricomycetes</taxon>
        <taxon>Agaricomycetidae</taxon>
        <taxon>Boletales</taxon>
        <taxon>Coniophorineae</taxon>
        <taxon>Coniophoraceae</taxon>
        <taxon>Coniophora</taxon>
    </lineage>
</organism>
<dbReference type="OrthoDB" id="10262413at2759"/>
<dbReference type="Gene3D" id="3.40.50.720">
    <property type="entry name" value="NAD(P)-binding Rossmann-like Domain"/>
    <property type="match status" value="1"/>
</dbReference>
<dbReference type="InterPro" id="IPR036291">
    <property type="entry name" value="NAD(P)-bd_dom_sf"/>
</dbReference>
<dbReference type="KEGG" id="cput:CONPUDRAFT_88408"/>
<proteinExistence type="predicted"/>
<accession>A0A5M3MY63</accession>
<dbReference type="RefSeq" id="XP_007765873.1">
    <property type="nucleotide sequence ID" value="XM_007767683.1"/>
</dbReference>
<dbReference type="InterPro" id="IPR008030">
    <property type="entry name" value="NmrA-like"/>
</dbReference>
<dbReference type="Proteomes" id="UP000053558">
    <property type="component" value="Unassembled WGS sequence"/>
</dbReference>
<dbReference type="PANTHER" id="PTHR48079:SF6">
    <property type="entry name" value="NAD(P)-BINDING DOMAIN-CONTAINING PROTEIN-RELATED"/>
    <property type="match status" value="1"/>
</dbReference>
<protein>
    <submittedName>
        <fullName evidence="2">NAD(P)-binding protein</fullName>
    </submittedName>
</protein>
<dbReference type="InterPro" id="IPR051783">
    <property type="entry name" value="NAD(P)-dependent_oxidoreduct"/>
</dbReference>
<name>A0A5M3MY63_CONPW</name>
<feature type="domain" description="NmrA-like" evidence="1">
    <location>
        <begin position="4"/>
        <end position="89"/>
    </location>
</feature>
<sequence length="348" mass="37494">MSDKKQVFVLGGTGYVGASVLQKLVKHSQASQSKFTVLVRSEDKAKKLEAFVESTGFGNVKVLLGSNADHDRLEAQSAKSDVVFSMADSDNVPAIKAVLAGMKKRFEQTGKAPILIHTSETGILMDKAEGHFESQTVYEDTNIEQIEALPDTQLHRDVDLVVTAAGKQGYVKTYIVLPTQIFGLGSGPLFDAGIAHRHSIVVPFLIRTSLARGAAGVVNEGLAKWACVHIDDTANLFIVVYDAALSGEGAHGREGYYYAENGEYKWYDLSKAVADALVALVKTDKAGPTLFTKEEGEKLGFFFSVLGTNARCSAKRSRALGWKAAHAGDEILKSVKPEMEAILQAGNL</sequence>
<dbReference type="GO" id="GO:0004029">
    <property type="term" value="F:aldehyde dehydrogenase (NAD+) activity"/>
    <property type="evidence" value="ECO:0007669"/>
    <property type="project" value="TreeGrafter"/>
</dbReference>
<dbReference type="SUPFAM" id="SSF51735">
    <property type="entry name" value="NAD(P)-binding Rossmann-fold domains"/>
    <property type="match status" value="1"/>
</dbReference>
<dbReference type="Pfam" id="PF05368">
    <property type="entry name" value="NmrA"/>
    <property type="match status" value="1"/>
</dbReference>
<dbReference type="PANTHER" id="PTHR48079">
    <property type="entry name" value="PROTEIN YEEZ"/>
    <property type="match status" value="1"/>
</dbReference>